<dbReference type="EMBL" id="NMUH01000238">
    <property type="protein sequence ID" value="MQL75159.1"/>
    <property type="molecule type" value="Genomic_DNA"/>
</dbReference>
<comment type="caution">
    <text evidence="1">The sequence shown here is derived from an EMBL/GenBank/DDBJ whole genome shotgun (WGS) entry which is preliminary data.</text>
</comment>
<sequence length="120" mass="13228">MKGPGVRLGWLSARGISVMVCKEVIALSLIHVWRLERFTVGCIRKRGRFSCPNSNFCQSKSTSTDAGEVFVENRVSVSGPVSGHEHHALQIIPVKLNKYNYVDSSAAAKNVPWDLVSQLC</sequence>
<dbReference type="AlphaFoldDB" id="A0A843U458"/>
<evidence type="ECO:0000313" key="2">
    <source>
        <dbReference type="Proteomes" id="UP000652761"/>
    </source>
</evidence>
<name>A0A843U458_COLES</name>
<protein>
    <submittedName>
        <fullName evidence="1">Uncharacterized protein</fullName>
    </submittedName>
</protein>
<dbReference type="Proteomes" id="UP000652761">
    <property type="component" value="Unassembled WGS sequence"/>
</dbReference>
<organism evidence="1 2">
    <name type="scientific">Colocasia esculenta</name>
    <name type="common">Wild taro</name>
    <name type="synonym">Arum esculentum</name>
    <dbReference type="NCBI Taxonomy" id="4460"/>
    <lineage>
        <taxon>Eukaryota</taxon>
        <taxon>Viridiplantae</taxon>
        <taxon>Streptophyta</taxon>
        <taxon>Embryophyta</taxon>
        <taxon>Tracheophyta</taxon>
        <taxon>Spermatophyta</taxon>
        <taxon>Magnoliopsida</taxon>
        <taxon>Liliopsida</taxon>
        <taxon>Araceae</taxon>
        <taxon>Aroideae</taxon>
        <taxon>Colocasieae</taxon>
        <taxon>Colocasia</taxon>
    </lineage>
</organism>
<gene>
    <name evidence="1" type="ORF">Taro_007517</name>
</gene>
<accession>A0A843U458</accession>
<evidence type="ECO:0000313" key="1">
    <source>
        <dbReference type="EMBL" id="MQL75159.1"/>
    </source>
</evidence>
<reference evidence="1" key="1">
    <citation type="submission" date="2017-07" db="EMBL/GenBank/DDBJ databases">
        <title>Taro Niue Genome Assembly and Annotation.</title>
        <authorList>
            <person name="Atibalentja N."/>
            <person name="Keating K."/>
            <person name="Fields C.J."/>
        </authorList>
    </citation>
    <scope>NUCLEOTIDE SEQUENCE</scope>
    <source>
        <strain evidence="1">Niue_2</strain>
        <tissue evidence="1">Leaf</tissue>
    </source>
</reference>
<keyword evidence="2" id="KW-1185">Reference proteome</keyword>
<proteinExistence type="predicted"/>